<dbReference type="Pfam" id="PF13193">
    <property type="entry name" value="AMP-binding_C"/>
    <property type="match status" value="6"/>
</dbReference>
<dbReference type="PROSITE" id="PS00012">
    <property type="entry name" value="PHOSPHOPANTETHEINE"/>
    <property type="match status" value="4"/>
</dbReference>
<dbReference type="GO" id="GO:0031177">
    <property type="term" value="F:phosphopantetheine binding"/>
    <property type="evidence" value="ECO:0007669"/>
    <property type="project" value="InterPro"/>
</dbReference>
<proteinExistence type="inferred from homology"/>
<dbReference type="GO" id="GO:0008610">
    <property type="term" value="P:lipid biosynthetic process"/>
    <property type="evidence" value="ECO:0007669"/>
    <property type="project" value="UniProtKB-ARBA"/>
</dbReference>
<dbReference type="Gene3D" id="2.30.38.10">
    <property type="entry name" value="Luciferase, Domain 3"/>
    <property type="match status" value="5"/>
</dbReference>
<dbReference type="InterPro" id="IPR020845">
    <property type="entry name" value="AMP-binding_CS"/>
</dbReference>
<dbReference type="InterPro" id="IPR036736">
    <property type="entry name" value="ACP-like_sf"/>
</dbReference>
<dbReference type="NCBIfam" id="TIGR01733">
    <property type="entry name" value="AA-adenyl-dom"/>
    <property type="match status" value="6"/>
</dbReference>
<keyword evidence="8" id="KW-1185">Reference proteome</keyword>
<dbReference type="FunFam" id="3.40.50.980:FF:000002">
    <property type="entry name" value="Enterobactin synthetase component F"/>
    <property type="match status" value="1"/>
</dbReference>
<evidence type="ECO:0000313" key="8">
    <source>
        <dbReference type="Proteomes" id="UP000198605"/>
    </source>
</evidence>
<dbReference type="Proteomes" id="UP000198605">
    <property type="component" value="Unassembled WGS sequence"/>
</dbReference>
<dbReference type="InterPro" id="IPR020806">
    <property type="entry name" value="PKS_PP-bd"/>
</dbReference>
<dbReference type="Pfam" id="PF00550">
    <property type="entry name" value="PP-binding"/>
    <property type="match status" value="7"/>
</dbReference>
<dbReference type="CDD" id="cd17643">
    <property type="entry name" value="A_NRPS_Cytc1-like"/>
    <property type="match status" value="1"/>
</dbReference>
<feature type="domain" description="Carrier" evidence="6">
    <location>
        <begin position="1004"/>
        <end position="1078"/>
    </location>
</feature>
<dbReference type="SUPFAM" id="SSF47336">
    <property type="entry name" value="ACP-like"/>
    <property type="match status" value="7"/>
</dbReference>
<dbReference type="FunFam" id="1.10.1200.10:FF:000005">
    <property type="entry name" value="Nonribosomal peptide synthetase 1"/>
    <property type="match status" value="2"/>
</dbReference>
<dbReference type="GO" id="GO:0043041">
    <property type="term" value="P:amino acid activation for nonribosomal peptide biosynthetic process"/>
    <property type="evidence" value="ECO:0007669"/>
    <property type="project" value="TreeGrafter"/>
</dbReference>
<feature type="domain" description="Carrier" evidence="6">
    <location>
        <begin position="2080"/>
        <end position="2154"/>
    </location>
</feature>
<dbReference type="SUPFAM" id="SSF56801">
    <property type="entry name" value="Acetyl-CoA synthetase-like"/>
    <property type="match status" value="6"/>
</dbReference>
<evidence type="ECO:0000256" key="2">
    <source>
        <dbReference type="ARBA" id="ARBA00006432"/>
    </source>
</evidence>
<dbReference type="CDD" id="cd19544">
    <property type="entry name" value="E-C_NRPS"/>
    <property type="match status" value="4"/>
</dbReference>
<feature type="region of interest" description="Disordered" evidence="5">
    <location>
        <begin position="245"/>
        <end position="265"/>
    </location>
</feature>
<dbReference type="Gene3D" id="3.30.300.30">
    <property type="match status" value="6"/>
</dbReference>
<dbReference type="STRING" id="47854.GA0070603_0070"/>
<protein>
    <submittedName>
        <fullName evidence="7">Amino acid adenylation domain-containing protein</fullName>
    </submittedName>
</protein>
<dbReference type="Gene3D" id="1.10.1200.10">
    <property type="entry name" value="ACP-like"/>
    <property type="match status" value="6"/>
</dbReference>
<feature type="region of interest" description="Disordered" evidence="5">
    <location>
        <begin position="4516"/>
        <end position="4539"/>
    </location>
</feature>
<feature type="domain" description="Carrier" evidence="6">
    <location>
        <begin position="5280"/>
        <end position="5354"/>
    </location>
</feature>
<dbReference type="FunFam" id="3.30.300.30:FF:000010">
    <property type="entry name" value="Enterobactin synthetase component F"/>
    <property type="match status" value="5"/>
</dbReference>
<organism evidence="7 8">
    <name type="scientific">Micromonospora chersina</name>
    <dbReference type="NCBI Taxonomy" id="47854"/>
    <lineage>
        <taxon>Bacteria</taxon>
        <taxon>Bacillati</taxon>
        <taxon>Actinomycetota</taxon>
        <taxon>Actinomycetes</taxon>
        <taxon>Micromonosporales</taxon>
        <taxon>Micromonosporaceae</taxon>
        <taxon>Micromonospora</taxon>
    </lineage>
</organism>
<dbReference type="NCBIfam" id="NF003417">
    <property type="entry name" value="PRK04813.1"/>
    <property type="match status" value="7"/>
</dbReference>
<comment type="cofactor">
    <cofactor evidence="1">
        <name>pantetheine 4'-phosphate</name>
        <dbReference type="ChEBI" id="CHEBI:47942"/>
    </cofactor>
</comment>
<feature type="region of interest" description="Disordered" evidence="5">
    <location>
        <begin position="6982"/>
        <end position="7001"/>
    </location>
</feature>
<dbReference type="InterPro" id="IPR010071">
    <property type="entry name" value="AA_adenyl_dom"/>
</dbReference>
<dbReference type="GO" id="GO:0044550">
    <property type="term" value="P:secondary metabolite biosynthetic process"/>
    <property type="evidence" value="ECO:0007669"/>
    <property type="project" value="UniProtKB-ARBA"/>
</dbReference>
<dbReference type="InterPro" id="IPR001242">
    <property type="entry name" value="Condensation_dom"/>
</dbReference>
<dbReference type="Gene3D" id="3.30.559.30">
    <property type="entry name" value="Nonribosomal peptide synthetase, condensation domain"/>
    <property type="match status" value="7"/>
</dbReference>
<dbReference type="InterPro" id="IPR025110">
    <property type="entry name" value="AMP-bd_C"/>
</dbReference>
<dbReference type="Pfam" id="PF00668">
    <property type="entry name" value="Condensation"/>
    <property type="match status" value="8"/>
</dbReference>
<dbReference type="FunFam" id="3.30.559.10:FF:000012">
    <property type="entry name" value="Non-ribosomal peptide synthetase"/>
    <property type="match status" value="1"/>
</dbReference>
<evidence type="ECO:0000256" key="5">
    <source>
        <dbReference type="SAM" id="MobiDB-lite"/>
    </source>
</evidence>
<gene>
    <name evidence="7" type="ORF">GA0070603_0070</name>
</gene>
<evidence type="ECO:0000256" key="4">
    <source>
        <dbReference type="ARBA" id="ARBA00022553"/>
    </source>
</evidence>
<dbReference type="InterPro" id="IPR006162">
    <property type="entry name" value="Ppantetheine_attach_site"/>
</dbReference>
<comment type="similarity">
    <text evidence="2">Belongs to the ATP-dependent AMP-binding enzyme family.</text>
</comment>
<dbReference type="InterPro" id="IPR042099">
    <property type="entry name" value="ANL_N_sf"/>
</dbReference>
<dbReference type="PANTHER" id="PTHR45527">
    <property type="entry name" value="NONRIBOSOMAL PEPTIDE SYNTHETASE"/>
    <property type="match status" value="1"/>
</dbReference>
<dbReference type="FunFam" id="2.30.38.10:FF:000001">
    <property type="entry name" value="Non-ribosomal peptide synthetase PvdI"/>
    <property type="match status" value="6"/>
</dbReference>
<dbReference type="PROSITE" id="PS50075">
    <property type="entry name" value="CARRIER"/>
    <property type="match status" value="7"/>
</dbReference>
<dbReference type="InterPro" id="IPR023213">
    <property type="entry name" value="CAT-like_dom_sf"/>
</dbReference>
<reference evidence="8" key="1">
    <citation type="submission" date="2016-06" db="EMBL/GenBank/DDBJ databases">
        <authorList>
            <person name="Varghese N."/>
            <person name="Submissions Spin"/>
        </authorList>
    </citation>
    <scope>NUCLEOTIDE SEQUENCE [LARGE SCALE GENOMIC DNA]</scope>
    <source>
        <strain evidence="8">DSM 44151</strain>
    </source>
</reference>
<dbReference type="SUPFAM" id="SSF52777">
    <property type="entry name" value="CoA-dependent acyltransferases"/>
    <property type="match status" value="14"/>
</dbReference>
<feature type="domain" description="Carrier" evidence="6">
    <location>
        <begin position="5849"/>
        <end position="5924"/>
    </location>
</feature>
<dbReference type="NCBIfam" id="NF004282">
    <property type="entry name" value="PRK05691.1"/>
    <property type="match status" value="12"/>
</dbReference>
<evidence type="ECO:0000259" key="6">
    <source>
        <dbReference type="PROSITE" id="PS50075"/>
    </source>
</evidence>
<accession>A0A1C6TW40</accession>
<sequence length="7001" mass="739908">MIPMSYAQRRLWFQWQVEGPSGTYNSPTIVRLAGRLDPAALDTALRDVIGRHEPLRTVFPATGGEPAQRVLDPDELTWELTRVRVTPAAAAPPVPLVAFAELPWDRPTPELPAVAPATDLPGAEITAAELPATVARVAAYAFDLATEIPVRAWLFTVQPDEHVLVVVVHHIATDGWSGEPFARDLAAAYAARAAGRAPEWTPLPVRYADYALWQRDLLGAADDPDSRLSTQLAWWREALAGAPEELPLPTDRPRPVEPSYRGHTRGLSLPADVHRRLAALARRRRATLPMLYQAATAVTLSRLGAGTDLPIGTPVAGRADEALNDLVGFFVNTLVVRADLTGDPTFAEVLDRVRGAAVRALAHSDVPFDRLVEEFAPARVLGRHPLFQVVVAPLDTGATLDLDGVRADALTVGRPTARFDLEATLGETYDGQGRPAGVRGVVTAAADLFDPATVARLTACLGRVLTAMADDPDARVSAVDLLDAAERRQVLVDWNDTAVPVADVSVPEAFAARVAADPDAIAVVSGEVSLSFAELDARAERLARRLVAAGVGPESAVAVVLERSAELLVALLAVLKAGGAYLPLDVAWPLARMRTVAADAGARVVVLHEATAGHEFVTGAEGLTLLRVDLAGSPDAVAELPAAVSPSSVAYLMYTSGSTGVPKGVVTTHRDVVRLARDRCWGETPRVLFHAPHAFDASTYEIWVPLLSGGAVVVAPAGVPDVAAIRALVTGHDLTHVHVTAGLLRVLADRDPACFAGLREVLTGGDVVPAQAVRRVLDANPGLRVRQLYGPTEITLCATQHEVTDPAQVGDVLPIGRPLDNTRVYVLDDRLQPVPVGVPGELYVSGAGVARGYLGRAALTAERFVADPFDGGRMYRTGDRVKWNADGRLVFAGRTDDQVKIRGYRVEPGEVEAVLAAHPAVAQAAVLVREDSPGDKRLVAYLVPAEAGQPVTDTVRQHTAERLPGYLVPSAFVELDTLPLTGNGKLDRAALPAPQTVATRAGRAPADAREELLCAAFAEVLGLPAVGVDDDFFALGGHSLLAVSLVEHLRRRGVAVSVRTLFVSPTPAALAAVAGPEAVAVPPNLIPAGATALTPELLPLVDLTAAEVDAVVATVPGGAANVADVYPLTPLQEGILFHHRMADQGGTDVYAMPFVLRADTRQRVDEFLDALRRVVDRHDVYRTAIVWENLREPVQVVWRRADLPVTEVTLEPGGDPVDQLRAAAGGWLELHRAPLIGAHVAADPSGDGWLVLLRMHHLVQDHTSLEVVLDEIRTLLADRADRADRLPAPLPFREFVAHSRHGVPETAHREFFAGLLGDVTETTAPYGLLDVHGDGTDAAQAQLAVTDDLAGRIRTLARTLGVSPATLFHLAWARVVAAVSGRDDVVFGTMLLGRLFAGPGADRAPGLFMNMLPVRARLAGRTVRDALGEMRRQLADLLTHEHAPLVLAQQASALPGGSPLFTSIFNYRHNQVDVRRSGTGIDGVDALLTKEPTNYPLDVSVNQGPDGFEVIVEATAPADPAEVCRLLVTCLANLVAALEHAPDTPIAAVDPLGPAQLDRILREWNATAVPVPDGLVPALFSAQATRTPDAVALVGGEVEWTYREVEERANRLARHLVAAGVGPESVVALMLERSPQLLVAILGVLKAGGAYLPVDPDQPRERVGHVLSDARPVAVLAQLRTAPWVPLDVATVVVVDAPPTVATLAALDPTPLTDADRSAPLLPGHPAYVIYTSGSTGRPKGVVVSHAGFVNLSASHGRFGVGPGARVAQFASVGFDMFCEEWLLALCSGAALVTVPPERRLGADFAAFLNEQGVTHATLPPAVVATIPDGALDRSFVLDVGGDACPPELVARWTAEGRVMFNSYGPTETTVNAAVWRCRADLPGGAVPIGSPIANTRAYVLDDALNPVPPGVIGELYVSGSGLARGYLGRAGLTGERFVACPFEPGARMYRTGDRVRWTADGELVFAGRADDQVKIRGFRIEPGEVEAVLAEHPDVAQVAVIAREDSPGDIRLVAYVVPADGAERDGLAETLRGHAAGRLPAYMVPAAVVLLDAFPLTVNAKLDRKALPAPRYAAGAGRAPTSAREELLCDAFAEVLGVDRVGVDDDFFALGGHSLLAVSLVERLRQRGVTVSVRALFTTPTPAGLAAAAGPGTVAVPPNLIPDGATALTPAMLPLVDLTEAEVATIVAAVPGGAGNVADVYPLAPLQEGLFFHHLMADRDGTDVYVTPTVLRCDSRERLDAFLAALQQVVDRNDVYRTAIVHEGLREAVQVVVRHADLPVHEVTVDPADPVQALLAAAGGWMELRRAPLVDAYVAAEPGGDGWLVLVRIHHLVQDHTALEVLLHELHAYLEGRGDTLPAPVPFREFVAQARLGVSRAAHERWFADLLGDVTETTAPYGLLDVHGDGAAYVQGRRTVEPALAARVRDLARTLGVSPATLFHLVWARVLGVLAGRDDVVFGTVLFGRMNAGAGADRVSGLFINTLPVRVGLRGTVGGALAALRDQLADLLVHEHAPLAVAQAASGVPGGSPLFTSIFNYRHNQVSAEEAGAALPGITVVSARDLTNYPVTVAVDDDGTGFDLVVEGPVDADGVCALLRTALAGIVAALTDRPDTPLDAVDVLDADERARLLTAWNPAPVPVADRTLPDLFDAQAARAPEAVALTFDGRHLTYAEVAERANRLARLLVARGIGPEDLVGVLMDRTPDLVVALLAVLKAGAGYLPVDPAYPAERIGFVLADAGAVCAVTTAASAAAVPAGVPPLVLDDPAVRETLAGLPGTPVTDADRTAPLRSGHPAYVIYTSGSTGAPKGVLIPHRDVVALFAATEGLFGFGADDVWSWFHSFAFDFSVWEIWGSLLHGGRVVVVPYAVSRSPQEFADLLVRERVTMLSQTPSAFYQLMDSDVLRDGALRAVVFGGEALEPARLADWWARHGESGPRLVNMYGITETTVHVTYQALEPADADAGSVIGRGLPGLSVYVLDERLRPVPAGVAGEVYVAGAQLARGYVGRAALTGERFVACPFGAPGGRMYRTGDRARWTTDGRLVFAGRADDQVKVRGFRIEPGEIQAVLADHPAVGQAAVVARQDTGDTRLVGYLVPAEGAATDGLAEAVRGFAAERLPAYMVPAALVLLDALPLTVNGKLDRRALPAPEYTAATTGRAPATPAEELLCAAFAEVLGLDRVGVDDDFFALGGHSLLAIALVEQLRRRGLSVPVRALFQTATPAGLAAVAEPHRVQVPPNLIPDGATALTPAMLPLVDLTEAELARVVATVPGGAANIADVYPLAPLQEGIFFHHLMDDDTDVYALPYVLHLDTRDRLDAFLAALRHLVARNDIYRTSVVWDGLREPVQVVWRHADLPVEEATLDPAADPVEALLAAAGTRIDLGAAPLMRAHVAAAPDGGWLLLLRIHHLVQDHTTFDVVLDELRAVLTGRAEELPPPLPYREFVARARLGVSDEEHERYFADLLGDVTETTAPYGLTDTHHDGTTAVQVQLTADRALTARVRDLARAYAVSPATILHLAWARLLGTLAGRDDVVFGTILFGRMNAGAGADRAPGLFINTLPVRVRLARHGVADALTALRDQLADLLVHEHAPLALAQRASGVPAAAPLFTSLFNYRHNLPTDGHPGAGLDGVTAVLHRDNTNYPMVVSVDDDGTDFALVVEAVAPADPTRVGSLLLTCLDSLTAALEQAPQTPLGAVEVLDAAELRQVVEEWNATEAPVTDEPVPAAFARRVAADPDAVAVAAAGAAALSYRELDERADRLARRLVAAGVRPETPVAVVMERSAELVVALLAVLKAGGVYLPLDVAWPAARMRAVAADAGARVVLVHAPTAGHDFVTAAAAEGATVVAADTDEDGPGVLPAPAPPSAGAYLMYTSGSTGVPKGVLTTHRDVVRLAADRCWGETPRVLFHAPHAFDASSYEIWVPLLSGGTVVVAPPEAVDGPALRALVTGHSLTHVHVTAGLLRVLAEQDPACFAGVREVLTGGDVVPAGAVRRVLDANPGVRVRQLYGPTEVTLCATQHEVADAGEVGGVLPIGRPLDNTRVYVLDDALAPVPVGITGELYVAGAGLARGYAGRPALTGERFVADPFGSGGRMYRTGDRVRWDDDGRLVFAGRADDQVKIRGFRVEPGEVEAVLAAHRAVAQAAVLVREDTPGDKRLVAYLVPAEAGAPIADTVREYAAERLPAYLVPAAFVTLDALPLTVNGKLDRAALPAPDLAGGGTGRAPATVHEQLLCEIFAEVLGRTAVGVDDDFFALGGHSLLATRLVSRVRAVFEVEVTVRTLFEAPTPAALAARLAGADRGRAALTRGVRPERVPLSFAQRRLWFLAQLDRAAATYHIPVALRLTGDLDRAALDAAVRDVLDRHEVLRTVYPVADGEPYQRVLPVAEAGVRLDLVEVAADRVAGAVAEVASRPFDLAVQAPLRATLLAVAPDEHVLVLVVHHIAGDGWSMGPLARDLSAAYAARHAGRAPEWTPLPVQYADYALWQRDLLGAEDDPDSLIARQVAHWRTALAGAPEELALPTDRPRPAEPSHRGHPVDVTVPADLHRDLVALARASGVTLFMTVQTALAVVLSRLGAGNDLPIGAAVAGRTDQGLDDLVGFFVNTLVMRTDLAGDPTVAEALARVRDTALDAFAHQDVPFEKLVEELAPARSLARHPLFQVLLTLQNTTGDGAGPALDLPGVRATPLTTGDVPAKVDLDLSMSEALGPDGTPAGMTGTLLAAADLFDRSTAERIADRLVRVLRTMAAAPDTRISAVDLLDPAERQRLLVDWNDTAVPVADVSVPEAFAARVAADPHGLAVASGDGSLSYRELDARAERLARRLVAAGVGPESSVAVVLERSADLLVALLAVLKAGAAYLPLDTAWPVARMRTVAADAGARVVLVHEATAGHEFVTGADGLTPLHVDRSGAVEVDSVDGPVSPSAAAYLMYTSGSTGVPKGVVTTHRDVVRLARDRCWGETPRVLFHAPHAFDASDYEIWVPLLSGGTVVVAPPESIDGARLRALVAGHDLTHVHVTAGLLRVLADRDPACFAGLREVLTGGDVVPAQAVRRVLDANPGLRVRQLYGPTEITLCATQHEVTDPAQVGDVLPIGRPLDNTRVYVLDDRLQPVPVGVPGELYVAGAGVARGYLGRAALTAERFVADPFDGGRMYRTGDRVKWNADGRLVFVGRADDQVKIRGYRVEPGEAEAVLAAHPAVAQAAVVVREDTPGDKRLVAYLVPAEAGTPVTDAVRQHAARRLPGYLVPSAFVELDGLPLTGNGKLDRAALPAPSAVAAGGGRAPADAREELVCAAYAEVLGLPWVGVDDDFFALGGHSLLAVSLVEHLRRHGITVSVRTLFVSPTPAGLAAAADGATVAVPDGRIPEGAEAVTAAMVPLVDLTDADLAAVVARVPGGASNVADIYPLAPLQEGIFFHHLMADRDGDDVYVLPTVLGFDDRAHLDGFLAALQRVVDRHDAYRTAVVWQDLPEPVQVVWRRAELPVTEVTLDPGGDPVDQLRAAAGGWLELDRAPLLTVHVAAEPDGPGWLALLRMHHLVQDHTARDVVLDEVRAFLTGRDDELPAPVPFRRFVAEARLGVSRAEHERYFAGLLGDVTWTTAPYGLVDIHGDGSDAGRAHTALDAGLADRLRATARTHGVSPATLFHLAWARVLAAVSGRDDVVFGTVLLGRLSSGADRVPGLFMNTLPVRVRLAGAGVADALTQVRHRLAELVAHEHAPLAVAQQASGLPAQAPLFSSLFNYRHAQPPAVDPDDPLSGVRTLFTEERNNYPVTVSVDDHGTGFTVTVDAVAPADADRVAALLHTALDQLTAALDRTPDLPVAAVDVGPVQTPAPATRAVLVPAAEVAEGGGRAPANAYEELICQAYAQVLGVERVGVDDDFFTLGGNSLLATRLVSRIRSALAAEVSIRALFESLTPARLARRLHRAAPGRLPLTARERPGRPPLSSAQRRLWFVGQLEGSTASYSNTMALRLTGALDVAALRSALRDVVGRHEALRTVVPLHDGEPYQRVLPADEVDLDLPVAEVTPDGLADAVAGVTGHAFDLATEIPVRAWLFAIAPTEHVLVLVIHHIATDGWSMAPFTRDVSAAYAARAEGRAPEWTPLPVQYADYALWQAELLGSADDPESTRSRQLAWWRDALAGLPEEIPLPTDRPRPSVAGHHGDEVPVELGAALHRRVVELAAAERVTVFMVLQAAFAALLSRHGAGTDVPIGTALAGRTDEALDDLVGFFVNMLVLRTDVSGDPSFTELLRRVRATDLAAYAHQDLPFEDVVERLVPERSLARHPLFQVALAVQNAPEAEPRLPGLTVAAEPAAHGLARYDLTLTLAERHDERGGPAGLGGVLEFRTDLFDRSTVAGLAQRLVRLLDAVLTDPERPLSRVDLLDPAERRRLLVDWNATRRDVPPATVPELFAAQVARRPDAAALHAGDTTIGYADLDARANRLARLLVAGGVGPESVVAVVLDRSVDLVVAFLAVVKAGGVYLPVDPAHPAARVAYLLDDARPAHVLTSPQRRDVLPAGADLPVTVLGAPETDAALAALDPTDPTDAHRVAPLRPEHPAYLIYTSGSTGRPKGVLVTHRGVAALVTTQVERLGVTPDSRVLQFASIGFDAAVWELVMALGTGAALVTAPADDLLPGAGLAGVLARHRVTHATLPPAVLAASRTGDLDPVTTLVSAGEALGADLLARWAPGRRFVNAYGPTETTVCATMSTPLRPDDAPDIGAAILDTRVYVLDDTLAPVPVGVPGELYVAGASLARGYAGRPALTAERFVACPYEPGERMYRTGDRVRWDADGRLTFAGRVDDQVKIRGFRVEPDEVAAVLTGHPGVAHAAVVAREDVPGDPRLVAYLVPADPAPADLTADVRGYAADRLPAYQLPAAFVTLAALPLTVNGKVDRAALPAPDWGAAAGRAPATPQEELACAAYAEVLGLPAVGPDDHFFALGGHSLLVTRLASRVHAASGVDVPIRVLFENPTPAGLAAWLASQARPARKTRPALRPMRKQEEN</sequence>
<evidence type="ECO:0000256" key="3">
    <source>
        <dbReference type="ARBA" id="ARBA00022450"/>
    </source>
</evidence>
<feature type="compositionally biased region" description="Basic and acidic residues" evidence="5">
    <location>
        <begin position="4523"/>
        <end position="4536"/>
    </location>
</feature>
<dbReference type="CDD" id="cd05930">
    <property type="entry name" value="A_NRPS"/>
    <property type="match status" value="1"/>
</dbReference>
<dbReference type="InterPro" id="IPR029058">
    <property type="entry name" value="AB_hydrolase_fold"/>
</dbReference>
<dbReference type="OrthoDB" id="5476914at2"/>
<dbReference type="Gene3D" id="3.40.50.12780">
    <property type="entry name" value="N-terminal domain of ligase-like"/>
    <property type="match status" value="1"/>
</dbReference>
<feature type="domain" description="Carrier" evidence="6">
    <location>
        <begin position="4224"/>
        <end position="4299"/>
    </location>
</feature>
<dbReference type="PANTHER" id="PTHR45527:SF14">
    <property type="entry name" value="PLIPASTATIN SYNTHASE SUBUNIT B"/>
    <property type="match status" value="1"/>
</dbReference>
<dbReference type="PROSITE" id="PS00455">
    <property type="entry name" value="AMP_BINDING"/>
    <property type="match status" value="6"/>
</dbReference>
<dbReference type="GO" id="GO:0003824">
    <property type="term" value="F:catalytic activity"/>
    <property type="evidence" value="ECO:0007669"/>
    <property type="project" value="InterPro"/>
</dbReference>
<evidence type="ECO:0000313" key="7">
    <source>
        <dbReference type="EMBL" id="SCL46042.1"/>
    </source>
</evidence>
<feature type="domain" description="Carrier" evidence="6">
    <location>
        <begin position="3158"/>
        <end position="3232"/>
    </location>
</feature>
<dbReference type="GO" id="GO:0005737">
    <property type="term" value="C:cytoplasm"/>
    <property type="evidence" value="ECO:0007669"/>
    <property type="project" value="TreeGrafter"/>
</dbReference>
<dbReference type="FunFam" id="3.40.50.12780:FF:000012">
    <property type="entry name" value="Non-ribosomal peptide synthetase"/>
    <property type="match status" value="3"/>
</dbReference>
<dbReference type="Gene3D" id="3.40.50.980">
    <property type="match status" value="10"/>
</dbReference>
<dbReference type="FunFam" id="1.10.1200.10:FF:000016">
    <property type="entry name" value="Non-ribosomal peptide synthase"/>
    <property type="match status" value="3"/>
</dbReference>
<dbReference type="InterPro" id="IPR000873">
    <property type="entry name" value="AMP-dep_synth/lig_dom"/>
</dbReference>
<dbReference type="EMBL" id="FMIB01000002">
    <property type="protein sequence ID" value="SCL46042.1"/>
    <property type="molecule type" value="Genomic_DNA"/>
</dbReference>
<dbReference type="Gene3D" id="3.30.559.10">
    <property type="entry name" value="Chloramphenicol acetyltransferase-like domain"/>
    <property type="match status" value="7"/>
</dbReference>
<keyword evidence="3" id="KW-0596">Phosphopantetheine</keyword>
<dbReference type="FunFam" id="3.40.50.980:FF:000001">
    <property type="entry name" value="Non-ribosomal peptide synthetase"/>
    <property type="match status" value="6"/>
</dbReference>
<name>A0A1C6TW40_9ACTN</name>
<evidence type="ECO:0000256" key="1">
    <source>
        <dbReference type="ARBA" id="ARBA00001957"/>
    </source>
</evidence>
<feature type="domain" description="Carrier" evidence="6">
    <location>
        <begin position="6907"/>
        <end position="6982"/>
    </location>
</feature>
<dbReference type="GO" id="GO:0072330">
    <property type="term" value="P:monocarboxylic acid biosynthetic process"/>
    <property type="evidence" value="ECO:0007669"/>
    <property type="project" value="UniProtKB-ARBA"/>
</dbReference>
<dbReference type="Pfam" id="PF00501">
    <property type="entry name" value="AMP-binding"/>
    <property type="match status" value="6"/>
</dbReference>
<dbReference type="InterPro" id="IPR045851">
    <property type="entry name" value="AMP-bd_C_sf"/>
</dbReference>
<dbReference type="Gene3D" id="3.40.50.1820">
    <property type="entry name" value="alpha/beta hydrolase"/>
    <property type="match status" value="1"/>
</dbReference>
<dbReference type="InterPro" id="IPR009081">
    <property type="entry name" value="PP-bd_ACP"/>
</dbReference>
<dbReference type="CDD" id="cd19540">
    <property type="entry name" value="LCL_NRPS-like"/>
    <property type="match status" value="3"/>
</dbReference>
<keyword evidence="4" id="KW-0597">Phosphoprotein</keyword>
<dbReference type="SMART" id="SM00823">
    <property type="entry name" value="PKS_PP"/>
    <property type="match status" value="7"/>
</dbReference>
<dbReference type="CDD" id="cd12117">
    <property type="entry name" value="A_NRPS_Srf_like"/>
    <property type="match status" value="3"/>
</dbReference>